<dbReference type="Proteomes" id="UP000275012">
    <property type="component" value="Unassembled WGS sequence"/>
</dbReference>
<sequence length="563" mass="62897">MSGLTRQDLNILEHYAKERNRELYWNYLAHLPGNDGYGLLALGVVRNDNMPGKVANTYAQQHGGRALTEREWEAFGQQLIQEDYERRRVQFQENRDPQSALNLPVWDVQRAHDITFDDHRLDPNAWTPRQLLEAARRQDGERAAERIWSNMLDNSALGLHRANSTLSDIRRYLPWGEGTRYLGHLGLASALAANARDDVDPDTIGANNFYYRYDTRDDTWSVVSNNGAGAAPLFQEVSDAKQLEALNDTRQLRLERQQKSNQFHADDPHRQLLPSPKTLAQGEPPPDAQPDAQPPDARQAIQQAESAPAHSPLPPGFAPALKHGPDIRQPDHPGHDAYTHTLKAVRRMEAEQGIAPGPHTEWLAARLAAEAAERKQGITRVEMDKDGWIHAIERHYAEDEGRRFGLPAAEATSIPVETSGARWLAAKSAHYVSTQPATERSEAHEYSLRMLPPDDRAMFSALRGQTPAHVGDAVVAQALLEAKRNGIHETEQVAGVTMLGNQLHVIGTTPGQRVWLEVTAEAPPLRESIQQTLQANQQREEQLAAQNQQQAQQQTQARTLSLG</sequence>
<protein>
    <recommendedName>
        <fullName evidence="3">X-Tfes XVIPCD domain-containing protein</fullName>
    </recommendedName>
</protein>
<evidence type="ECO:0000256" key="2">
    <source>
        <dbReference type="SAM" id="MobiDB-lite"/>
    </source>
</evidence>
<proteinExistence type="predicted"/>
<dbReference type="Pfam" id="PF20410">
    <property type="entry name" value="X-Tfes_XVIPCD"/>
    <property type="match status" value="1"/>
</dbReference>
<feature type="domain" description="X-Tfes XVIPCD" evidence="3">
    <location>
        <begin position="328"/>
        <end position="423"/>
    </location>
</feature>
<organism evidence="4 5">
    <name type="scientific">Solilutibacter pythonis</name>
    <dbReference type="NCBI Taxonomy" id="2483112"/>
    <lineage>
        <taxon>Bacteria</taxon>
        <taxon>Pseudomonadati</taxon>
        <taxon>Pseudomonadota</taxon>
        <taxon>Gammaproteobacteria</taxon>
        <taxon>Lysobacterales</taxon>
        <taxon>Lysobacteraceae</taxon>
        <taxon>Solilutibacter</taxon>
    </lineage>
</organism>
<feature type="compositionally biased region" description="Basic and acidic residues" evidence="2">
    <location>
        <begin position="323"/>
        <end position="337"/>
    </location>
</feature>
<name>A0A3M2HQ07_9GAMM</name>
<feature type="compositionally biased region" description="Basic and acidic residues" evidence="2">
    <location>
        <begin position="260"/>
        <end position="270"/>
    </location>
</feature>
<evidence type="ECO:0000313" key="4">
    <source>
        <dbReference type="EMBL" id="RMH91098.1"/>
    </source>
</evidence>
<dbReference type="AlphaFoldDB" id="A0A3M2HQ07"/>
<keyword evidence="1" id="KW-0175">Coiled coil</keyword>
<reference evidence="4 5" key="1">
    <citation type="submission" date="2018-10" db="EMBL/GenBank/DDBJ databases">
        <title>Proposal of Lysobacter pythonis sp. nov. isolated from royal pythons (Python regius).</title>
        <authorList>
            <person name="Hans-Juergen B."/>
            <person name="Huptas C."/>
            <person name="Sandra B."/>
            <person name="Igor L."/>
            <person name="Joachim S."/>
            <person name="Siegfried S."/>
            <person name="Mareike W."/>
            <person name="Peter K."/>
        </authorList>
    </citation>
    <scope>NUCLEOTIDE SEQUENCE [LARGE SCALE GENOMIC DNA]</scope>
    <source>
        <strain evidence="4 5">4284/11</strain>
    </source>
</reference>
<comment type="caution">
    <text evidence="4">The sequence shown here is derived from an EMBL/GenBank/DDBJ whole genome shotgun (WGS) entry which is preliminary data.</text>
</comment>
<evidence type="ECO:0000259" key="3">
    <source>
        <dbReference type="Pfam" id="PF20410"/>
    </source>
</evidence>
<feature type="compositionally biased region" description="Low complexity" evidence="2">
    <location>
        <begin position="289"/>
        <end position="304"/>
    </location>
</feature>
<feature type="coiled-coil region" evidence="1">
    <location>
        <begin position="529"/>
        <end position="556"/>
    </location>
</feature>
<dbReference type="RefSeq" id="WP_122101655.1">
    <property type="nucleotide sequence ID" value="NZ_RFLY01000010.1"/>
</dbReference>
<evidence type="ECO:0000313" key="5">
    <source>
        <dbReference type="Proteomes" id="UP000275012"/>
    </source>
</evidence>
<dbReference type="OrthoDB" id="5944365at2"/>
<dbReference type="InterPro" id="IPR046519">
    <property type="entry name" value="X-Tfes_XVIPCD"/>
</dbReference>
<gene>
    <name evidence="4" type="ORF">EBB59_08110</name>
</gene>
<feature type="region of interest" description="Disordered" evidence="2">
    <location>
        <begin position="260"/>
        <end position="337"/>
    </location>
</feature>
<dbReference type="EMBL" id="RFLY01000010">
    <property type="protein sequence ID" value="RMH91098.1"/>
    <property type="molecule type" value="Genomic_DNA"/>
</dbReference>
<accession>A0A3M2HQ07</accession>
<evidence type="ECO:0000256" key="1">
    <source>
        <dbReference type="SAM" id="Coils"/>
    </source>
</evidence>
<keyword evidence="5" id="KW-1185">Reference proteome</keyword>